<gene>
    <name evidence="1" type="ORF">Patl1_06192</name>
</gene>
<organism evidence="1 2">
    <name type="scientific">Pistacia atlantica</name>
    <dbReference type="NCBI Taxonomy" id="434234"/>
    <lineage>
        <taxon>Eukaryota</taxon>
        <taxon>Viridiplantae</taxon>
        <taxon>Streptophyta</taxon>
        <taxon>Embryophyta</taxon>
        <taxon>Tracheophyta</taxon>
        <taxon>Spermatophyta</taxon>
        <taxon>Magnoliopsida</taxon>
        <taxon>eudicotyledons</taxon>
        <taxon>Gunneridae</taxon>
        <taxon>Pentapetalae</taxon>
        <taxon>rosids</taxon>
        <taxon>malvids</taxon>
        <taxon>Sapindales</taxon>
        <taxon>Anacardiaceae</taxon>
        <taxon>Pistacia</taxon>
    </lineage>
</organism>
<accession>A0ACC1BWA9</accession>
<proteinExistence type="predicted"/>
<protein>
    <submittedName>
        <fullName evidence="1">Uncharacterized protein</fullName>
    </submittedName>
</protein>
<name>A0ACC1BWA9_9ROSI</name>
<evidence type="ECO:0000313" key="1">
    <source>
        <dbReference type="EMBL" id="KAJ0103225.1"/>
    </source>
</evidence>
<evidence type="ECO:0000313" key="2">
    <source>
        <dbReference type="Proteomes" id="UP001164250"/>
    </source>
</evidence>
<keyword evidence="2" id="KW-1185">Reference proteome</keyword>
<comment type="caution">
    <text evidence="1">The sequence shown here is derived from an EMBL/GenBank/DDBJ whole genome shotgun (WGS) entry which is preliminary data.</text>
</comment>
<dbReference type="Proteomes" id="UP001164250">
    <property type="component" value="Chromosome 3"/>
</dbReference>
<reference evidence="2" key="1">
    <citation type="journal article" date="2023" name="G3 (Bethesda)">
        <title>Genome assembly and association tests identify interacting loci associated with vigor, precocity, and sex in interspecific pistachio rootstocks.</title>
        <authorList>
            <person name="Palmer W."/>
            <person name="Jacygrad E."/>
            <person name="Sagayaradj S."/>
            <person name="Cavanaugh K."/>
            <person name="Han R."/>
            <person name="Bertier L."/>
            <person name="Beede B."/>
            <person name="Kafkas S."/>
            <person name="Golino D."/>
            <person name="Preece J."/>
            <person name="Michelmore R."/>
        </authorList>
    </citation>
    <scope>NUCLEOTIDE SEQUENCE [LARGE SCALE GENOMIC DNA]</scope>
</reference>
<sequence length="231" mass="25988">MRGVQVSSDAFTDSLTSQLISFTNYLIPICFTYPECLKKLERALFVADLGSNDYKYAFMNGKTPEEVQIFIPSVQKIIGTLESELIKAGVSNILVPGMLPLGCFPGYVSLLHNVDPTDFDAHNCHIGLNNVAINYNNHVKESLSETRDNRFYSQALSEEGDRPYCQTLYGDHYNAFMEVLRDNSNNPKALFHQDGFHLSEKANKYIVGKLLSGNNFLQPEIHLPDITHCVM</sequence>
<dbReference type="EMBL" id="CM047899">
    <property type="protein sequence ID" value="KAJ0103225.1"/>
    <property type="molecule type" value="Genomic_DNA"/>
</dbReference>